<gene>
    <name evidence="1" type="ORF">RNAN_0845</name>
</gene>
<dbReference type="Gene3D" id="1.25.40.10">
    <property type="entry name" value="Tetratricopeptide repeat domain"/>
    <property type="match status" value="2"/>
</dbReference>
<dbReference type="AlphaFoldDB" id="I1DUZ7"/>
<dbReference type="InterPro" id="IPR011990">
    <property type="entry name" value="TPR-like_helical_dom_sf"/>
</dbReference>
<keyword evidence="2" id="KW-1185">Reference proteome</keyword>
<dbReference type="Proteomes" id="UP000004374">
    <property type="component" value="Unassembled WGS sequence"/>
</dbReference>
<evidence type="ECO:0000313" key="2">
    <source>
        <dbReference type="Proteomes" id="UP000004374"/>
    </source>
</evidence>
<evidence type="ECO:0000313" key="1">
    <source>
        <dbReference type="EMBL" id="GAB57875.1"/>
    </source>
</evidence>
<proteinExistence type="predicted"/>
<protein>
    <submittedName>
        <fullName evidence="1">TPR repeat-containing protein</fullName>
    </submittedName>
</protein>
<sequence length="363" mass="40607">MKSEGGVVAPPQSVLLQTAVAPVPTVTDIFALTAEQQREFLAYFNAPSRQAVAKHRRIYHFLSEHLTGFTYLGENYSAAQSYASKSGNCISLAVLTKALADLVGVEIEFQTIVSAPVYSIDGDFMLSSDHVRTILYDPDFVAPNDAVYFSKPAIIVDYLPAATDVTGPRVSENTFIAMFYRNLAADAVLQANYTQALALLRTALDYAPTYAAVINLIAIVHRRVEQQTIAEQFYQYGLQVADVKTTLISNYAVLKHNMGETEQAEALLQSLKSHDEHDPYRWYILGKEAAFKQQYDDAIVFYRKAITQAPYLHQLHFELAVAYYNNHQPARARQSLATAAELSLITNQQQRYHAKLQAIARRQ</sequence>
<dbReference type="SUPFAM" id="SSF48452">
    <property type="entry name" value="TPR-like"/>
    <property type="match status" value="1"/>
</dbReference>
<dbReference type="SMART" id="SM00028">
    <property type="entry name" value="TPR"/>
    <property type="match status" value="3"/>
</dbReference>
<dbReference type="InterPro" id="IPR019734">
    <property type="entry name" value="TPR_rpt"/>
</dbReference>
<dbReference type="OrthoDB" id="6254323at2"/>
<dbReference type="STRING" id="562729.RNAN_0845"/>
<comment type="caution">
    <text evidence="1">The sequence shown here is derived from an EMBL/GenBank/DDBJ whole genome shotgun (WGS) entry which is preliminary data.</text>
</comment>
<name>I1DUZ7_9GAMM</name>
<dbReference type="EMBL" id="BAFK01000003">
    <property type="protein sequence ID" value="GAB57875.1"/>
    <property type="molecule type" value="Genomic_DNA"/>
</dbReference>
<organism evidence="1 2">
    <name type="scientific">Rheinheimera nanhaiensis E407-8</name>
    <dbReference type="NCBI Taxonomy" id="562729"/>
    <lineage>
        <taxon>Bacteria</taxon>
        <taxon>Pseudomonadati</taxon>
        <taxon>Pseudomonadota</taxon>
        <taxon>Gammaproteobacteria</taxon>
        <taxon>Chromatiales</taxon>
        <taxon>Chromatiaceae</taxon>
        <taxon>Rheinheimera</taxon>
    </lineage>
</organism>
<reference evidence="1 2" key="1">
    <citation type="journal article" date="2012" name="J. Bacteriol.">
        <title>Genome Sequence of the Protease-Producing Bacterium Rheinheimera nanhaiensis E407-8T, Isolated from Deep-Sea Sediment of the South China Sea.</title>
        <authorList>
            <person name="Zhang X.-Y."/>
            <person name="Zhang Y.-J."/>
            <person name="Qin Q.-L."/>
            <person name="Xie B.-B."/>
            <person name="Chen X.-L."/>
            <person name="Zhou B.-C."/>
            <person name="Zhang Y.-Z."/>
        </authorList>
    </citation>
    <scope>NUCLEOTIDE SEQUENCE [LARGE SCALE GENOMIC DNA]</scope>
    <source>
        <strain evidence="1 2">E407-8</strain>
    </source>
</reference>
<accession>I1DUZ7</accession>
<dbReference type="RefSeq" id="WP_008219041.1">
    <property type="nucleotide sequence ID" value="NZ_BAFK01000003.1"/>
</dbReference>